<feature type="region of interest" description="Disordered" evidence="1">
    <location>
        <begin position="170"/>
        <end position="189"/>
    </location>
</feature>
<evidence type="ECO:0000313" key="2">
    <source>
        <dbReference type="EMBL" id="KTT68476.1"/>
    </source>
</evidence>
<dbReference type="GO" id="GO:0016740">
    <property type="term" value="F:transferase activity"/>
    <property type="evidence" value="ECO:0007669"/>
    <property type="project" value="UniProtKB-KW"/>
</dbReference>
<dbReference type="PANTHER" id="PTHR13061">
    <property type="entry name" value="DYNACTIN SUBUNIT P25"/>
    <property type="match status" value="1"/>
</dbReference>
<dbReference type="CDD" id="cd04645">
    <property type="entry name" value="LbH_gamma_CA_like"/>
    <property type="match status" value="1"/>
</dbReference>
<evidence type="ECO:0000313" key="3">
    <source>
        <dbReference type="Proteomes" id="UP000072867"/>
    </source>
</evidence>
<dbReference type="PATRIC" id="fig|33051.3.peg.103"/>
<dbReference type="AlphaFoldDB" id="A0A147HU86"/>
<dbReference type="PANTHER" id="PTHR13061:SF29">
    <property type="entry name" value="GAMMA CARBONIC ANHYDRASE-LIKE 1, MITOCHONDRIAL-RELATED"/>
    <property type="match status" value="1"/>
</dbReference>
<gene>
    <name evidence="2" type="ORF">NS319_13635</name>
</gene>
<dbReference type="RefSeq" id="WP_058734090.1">
    <property type="nucleotide sequence ID" value="NZ_LDTD01000101.1"/>
</dbReference>
<comment type="caution">
    <text evidence="2">The sequence shown here is derived from an EMBL/GenBank/DDBJ whole genome shotgun (WGS) entry which is preliminary data.</text>
</comment>
<name>A0A147HU86_9SPHN</name>
<dbReference type="InterPro" id="IPR050484">
    <property type="entry name" value="Transf_Hexapept/Carb_Anhydrase"/>
</dbReference>
<dbReference type="Proteomes" id="UP000072867">
    <property type="component" value="Unassembled WGS sequence"/>
</dbReference>
<dbReference type="InterPro" id="IPR047324">
    <property type="entry name" value="LbH_gamma_CA-like"/>
</dbReference>
<protein>
    <submittedName>
        <fullName evidence="2">Acetyltransferase</fullName>
    </submittedName>
</protein>
<dbReference type="InterPro" id="IPR001451">
    <property type="entry name" value="Hexapep"/>
</dbReference>
<proteinExistence type="predicted"/>
<organism evidence="2 3">
    <name type="scientific">Sphingomonas sanguinis</name>
    <dbReference type="NCBI Taxonomy" id="33051"/>
    <lineage>
        <taxon>Bacteria</taxon>
        <taxon>Pseudomonadati</taxon>
        <taxon>Pseudomonadota</taxon>
        <taxon>Alphaproteobacteria</taxon>
        <taxon>Sphingomonadales</taxon>
        <taxon>Sphingomonadaceae</taxon>
        <taxon>Sphingomonas</taxon>
    </lineage>
</organism>
<dbReference type="Pfam" id="PF00132">
    <property type="entry name" value="Hexapep"/>
    <property type="match status" value="1"/>
</dbReference>
<evidence type="ECO:0000256" key="1">
    <source>
        <dbReference type="SAM" id="MobiDB-lite"/>
    </source>
</evidence>
<sequence>MPLYALDDHRPDVHDTAWIAPSADVIGQAILAEQVSLWFGAVLRADNGVIRVGARSNVQDGAVLHSDPGSPLTIGSDCTVGHRAVLHGCTIEDGCLIGMGATVLNDAVIGAGSLVGAGALVTEGKVFAPGSLIVGAPARAVRTLEPGEIARLRESATGYASRAAHYGAHLQPLGEDRPGPAVDDGVAPA</sequence>
<reference evidence="2 3" key="1">
    <citation type="journal article" date="2016" name="Front. Microbiol.">
        <title>Genomic Resource of Rice Seed Associated Bacteria.</title>
        <authorList>
            <person name="Midha S."/>
            <person name="Bansal K."/>
            <person name="Sharma S."/>
            <person name="Kumar N."/>
            <person name="Patil P.P."/>
            <person name="Chaudhry V."/>
            <person name="Patil P.B."/>
        </authorList>
    </citation>
    <scope>NUCLEOTIDE SEQUENCE [LARGE SCALE GENOMIC DNA]</scope>
    <source>
        <strain evidence="2 3">NS319</strain>
    </source>
</reference>
<accession>A0A147HU86</accession>
<dbReference type="InterPro" id="IPR011004">
    <property type="entry name" value="Trimer_LpxA-like_sf"/>
</dbReference>
<dbReference type="Gene3D" id="2.160.10.10">
    <property type="entry name" value="Hexapeptide repeat proteins"/>
    <property type="match status" value="1"/>
</dbReference>
<dbReference type="SUPFAM" id="SSF51161">
    <property type="entry name" value="Trimeric LpxA-like enzymes"/>
    <property type="match status" value="1"/>
</dbReference>
<dbReference type="EMBL" id="LDTD01000101">
    <property type="protein sequence ID" value="KTT68476.1"/>
    <property type="molecule type" value="Genomic_DNA"/>
</dbReference>
<dbReference type="STRING" id="33051.SB4_00855"/>
<keyword evidence="2" id="KW-0808">Transferase</keyword>